<gene>
    <name evidence="2" type="primary">HMG199</name>
</gene>
<dbReference type="Gene3D" id="1.10.30.10">
    <property type="entry name" value="High mobility group box domain"/>
    <property type="match status" value="1"/>
</dbReference>
<dbReference type="VEuPathDB" id="FungiDB:RhiirA1_414395"/>
<dbReference type="VEuPathDB" id="FungiDB:FUN_002829"/>
<feature type="region of interest" description="Disordered" evidence="1">
    <location>
        <begin position="130"/>
        <end position="153"/>
    </location>
</feature>
<dbReference type="InterPro" id="IPR036910">
    <property type="entry name" value="HMG_box_dom_sf"/>
</dbReference>
<sequence length="260" mass="30027">MPRSPSSKKTSLSNLPEDMPKITMPFPPKMTAEEFLRSRPLSRAYFRSPNSFFIYRQQFVKQLKLENYNDQMVKVSKWAGIFWSNEPSNVKEHYKKIEKEIQKLLNEQFKNEQNNPYNIIPRFIFEYQTNVDDNDDNNNNNNNNNENPLTNVTDVGNVADVSSDWSRLTEFDSQTIPVYDELPTDFYFPFTPISSLPFTSPVSFASPVPSVSPILSASPVSPLSPVFPSFSYYDVNENSWCNNLESCIELYDLIDLHGDI</sequence>
<evidence type="ECO:0000313" key="2">
    <source>
        <dbReference type="EMBL" id="ANQ32600.1"/>
    </source>
</evidence>
<protein>
    <submittedName>
        <fullName evidence="2">MATA-HMG</fullName>
    </submittedName>
</protein>
<dbReference type="VEuPathDB" id="FungiDB:RhiirFUN_002892"/>
<dbReference type="AlphaFoldDB" id="A0A1B1EUV8"/>
<accession>A0A1B1EUV8</accession>
<reference evidence="2" key="1">
    <citation type="submission" date="2015-06" db="EMBL/GenBank/DDBJ databases">
        <title>Evolution and Diversity of Sexually-Related Genes in an Arbuscular Mycorrhizal Fungi.</title>
        <authorList>
            <person name="Charron P."/>
            <person name="Marton T."/>
            <person name="Corradi N."/>
        </authorList>
    </citation>
    <scope>NUCLEOTIDE SEQUENCE</scope>
    <source>
        <strain evidence="2">A1</strain>
    </source>
</reference>
<dbReference type="EMBL" id="KT212458">
    <property type="protein sequence ID" value="ANQ32600.1"/>
    <property type="molecule type" value="Genomic_DNA"/>
</dbReference>
<evidence type="ECO:0000256" key="1">
    <source>
        <dbReference type="SAM" id="MobiDB-lite"/>
    </source>
</evidence>
<feature type="region of interest" description="Disordered" evidence="1">
    <location>
        <begin position="1"/>
        <end position="20"/>
    </location>
</feature>
<name>A0A1B1EUV8_9GLOM</name>
<feature type="compositionally biased region" description="Low complexity" evidence="1">
    <location>
        <begin position="137"/>
        <end position="147"/>
    </location>
</feature>
<feature type="compositionally biased region" description="Polar residues" evidence="1">
    <location>
        <begin position="1"/>
        <end position="14"/>
    </location>
</feature>
<proteinExistence type="predicted"/>
<organism evidence="2">
    <name type="scientific">Rhizophagus irregularis</name>
    <dbReference type="NCBI Taxonomy" id="588596"/>
    <lineage>
        <taxon>Eukaryota</taxon>
        <taxon>Fungi</taxon>
        <taxon>Fungi incertae sedis</taxon>
        <taxon>Mucoromycota</taxon>
        <taxon>Glomeromycotina</taxon>
        <taxon>Glomeromycetes</taxon>
        <taxon>Glomerales</taxon>
        <taxon>Glomeraceae</taxon>
        <taxon>Rhizophagus</taxon>
    </lineage>
</organism>
<dbReference type="SUPFAM" id="SSF47095">
    <property type="entry name" value="HMG-box"/>
    <property type="match status" value="1"/>
</dbReference>